<reference evidence="2" key="1">
    <citation type="submission" date="2016-10" db="EMBL/GenBank/DDBJ databases">
        <authorList>
            <person name="Varghese N."/>
            <person name="Submissions S."/>
        </authorList>
    </citation>
    <scope>NUCLEOTIDE SEQUENCE [LARGE SCALE GENOMIC DNA]</scope>
    <source>
        <strain evidence="2">CGMCC 4.6609</strain>
    </source>
</reference>
<evidence type="ECO:0000313" key="1">
    <source>
        <dbReference type="EMBL" id="SDP91733.1"/>
    </source>
</evidence>
<gene>
    <name evidence="1" type="ORF">SAMN05421507_12092</name>
</gene>
<evidence type="ECO:0000313" key="2">
    <source>
        <dbReference type="Proteomes" id="UP000199691"/>
    </source>
</evidence>
<dbReference type="AlphaFoldDB" id="A0A1H0WM79"/>
<sequence>MQRLWGWGVGNLEVDPERDPVLARALAGTLRGEWRPAADAMKSAREWERRAYITLTLATAARRRVEWLRRWLKANPGDADATAVHHAMESLNGH</sequence>
<dbReference type="STRING" id="641025.SAMN05421507_12092"/>
<protein>
    <submittedName>
        <fullName evidence="1">Uncharacterized protein</fullName>
    </submittedName>
</protein>
<dbReference type="EMBL" id="FNIX01000020">
    <property type="protein sequence ID" value="SDP91733.1"/>
    <property type="molecule type" value="Genomic_DNA"/>
</dbReference>
<accession>A0A1H0WM79</accession>
<organism evidence="1 2">
    <name type="scientific">Lentzea jiangxiensis</name>
    <dbReference type="NCBI Taxonomy" id="641025"/>
    <lineage>
        <taxon>Bacteria</taxon>
        <taxon>Bacillati</taxon>
        <taxon>Actinomycetota</taxon>
        <taxon>Actinomycetes</taxon>
        <taxon>Pseudonocardiales</taxon>
        <taxon>Pseudonocardiaceae</taxon>
        <taxon>Lentzea</taxon>
    </lineage>
</organism>
<proteinExistence type="predicted"/>
<keyword evidence="2" id="KW-1185">Reference proteome</keyword>
<dbReference type="Proteomes" id="UP000199691">
    <property type="component" value="Unassembled WGS sequence"/>
</dbReference>
<name>A0A1H0WM79_9PSEU</name>